<dbReference type="Proteomes" id="UP000642809">
    <property type="component" value="Unassembled WGS sequence"/>
</dbReference>
<dbReference type="Pfam" id="PF07642">
    <property type="entry name" value="BBP2"/>
    <property type="match status" value="1"/>
</dbReference>
<evidence type="ECO:0000256" key="1">
    <source>
        <dbReference type="SAM" id="SignalP"/>
    </source>
</evidence>
<dbReference type="RefSeq" id="WP_189582889.1">
    <property type="nucleotide sequence ID" value="NZ_BMYF01000015.1"/>
</dbReference>
<dbReference type="EMBL" id="BMYF01000015">
    <property type="protein sequence ID" value="GHB42544.1"/>
    <property type="molecule type" value="Genomic_DNA"/>
</dbReference>
<evidence type="ECO:0008006" key="4">
    <source>
        <dbReference type="Google" id="ProtNLM"/>
    </source>
</evidence>
<organism evidence="2 3">
    <name type="scientific">Mongoliitalea lutea</name>
    <dbReference type="NCBI Taxonomy" id="849756"/>
    <lineage>
        <taxon>Bacteria</taxon>
        <taxon>Pseudomonadati</taxon>
        <taxon>Bacteroidota</taxon>
        <taxon>Cytophagia</taxon>
        <taxon>Cytophagales</taxon>
        <taxon>Cyclobacteriaceae</taxon>
        <taxon>Mongoliitalea</taxon>
    </lineage>
</organism>
<feature type="signal peptide" evidence="1">
    <location>
        <begin position="1"/>
        <end position="18"/>
    </location>
</feature>
<sequence>MRLLLICLLLVNAANSFAQEEGPGSWEFSGYLETYYSFDFNRPDNHRRPHFLYNFNRHNEFSVNLALVKASYTEGTIRGSLALMAGTYAQYNLAEEPTWAQYLNEASIGVRLLENLWLDVGIMPSHIGFESWIGTVGWHLNRSLMAENSPYFLTGARLSYDWKEHTQFILWVSNGWQNVQRTQNSQGVGLGLGINHSPIKGMVINYANYLGNESTIILREMRFFNNFYIQHELPSWGYTLGFDYGVQQVVLAPKAQWWGLTASLKKTVLEKYTAAIRTEYYSDPRAIILDEPFKLSGHSINLDVPLNDKLIWRVEGRQFLAEQGRFSLRDGSFSRNNFALTSSLALSF</sequence>
<feature type="chain" id="PRO_5035152061" description="Beta-barrel porin-2, OmpL-like. bbp2" evidence="1">
    <location>
        <begin position="19"/>
        <end position="348"/>
    </location>
</feature>
<evidence type="ECO:0000313" key="3">
    <source>
        <dbReference type="Proteomes" id="UP000642809"/>
    </source>
</evidence>
<gene>
    <name evidence="2" type="ORF">GCM10008106_24420</name>
</gene>
<reference evidence="2" key="2">
    <citation type="submission" date="2020-09" db="EMBL/GenBank/DDBJ databases">
        <authorList>
            <person name="Sun Q."/>
            <person name="Kim S."/>
        </authorList>
    </citation>
    <scope>NUCLEOTIDE SEQUENCE</scope>
    <source>
        <strain evidence="2">KCTC 23224</strain>
    </source>
</reference>
<proteinExistence type="predicted"/>
<keyword evidence="1" id="KW-0732">Signal</keyword>
<name>A0A8J3G5V8_9BACT</name>
<accession>A0A8J3G5V8</accession>
<keyword evidence="3" id="KW-1185">Reference proteome</keyword>
<comment type="caution">
    <text evidence="2">The sequence shown here is derived from an EMBL/GenBank/DDBJ whole genome shotgun (WGS) entry which is preliminary data.</text>
</comment>
<dbReference type="AlphaFoldDB" id="A0A8J3G5V8"/>
<evidence type="ECO:0000313" key="2">
    <source>
        <dbReference type="EMBL" id="GHB42544.1"/>
    </source>
</evidence>
<dbReference type="InterPro" id="IPR011486">
    <property type="entry name" value="BBP2"/>
</dbReference>
<reference evidence="2" key="1">
    <citation type="journal article" date="2014" name="Int. J. Syst. Evol. Microbiol.">
        <title>Complete genome sequence of Corynebacterium casei LMG S-19264T (=DSM 44701T), isolated from a smear-ripened cheese.</title>
        <authorList>
            <consortium name="US DOE Joint Genome Institute (JGI-PGF)"/>
            <person name="Walter F."/>
            <person name="Albersmeier A."/>
            <person name="Kalinowski J."/>
            <person name="Ruckert C."/>
        </authorList>
    </citation>
    <scope>NUCLEOTIDE SEQUENCE</scope>
    <source>
        <strain evidence="2">KCTC 23224</strain>
    </source>
</reference>
<protein>
    <recommendedName>
        <fullName evidence="4">Beta-barrel porin-2, OmpL-like. bbp2</fullName>
    </recommendedName>
</protein>